<dbReference type="InterPro" id="IPR050569">
    <property type="entry name" value="TAAR"/>
</dbReference>
<feature type="domain" description="G-protein coupled receptors family 1 profile" evidence="13">
    <location>
        <begin position="18"/>
        <end position="262"/>
    </location>
</feature>
<evidence type="ECO:0000256" key="9">
    <source>
        <dbReference type="ARBA" id="ARBA00023224"/>
    </source>
</evidence>
<evidence type="ECO:0000313" key="14">
    <source>
        <dbReference type="EMBL" id="CRK90717.1"/>
    </source>
</evidence>
<evidence type="ECO:0000256" key="4">
    <source>
        <dbReference type="ARBA" id="ARBA00022692"/>
    </source>
</evidence>
<dbReference type="SUPFAM" id="SSF81321">
    <property type="entry name" value="Family A G protein-coupled receptor-like"/>
    <property type="match status" value="1"/>
</dbReference>
<feature type="transmembrane region" description="Helical" evidence="12">
    <location>
        <begin position="40"/>
        <end position="63"/>
    </location>
</feature>
<evidence type="ECO:0000259" key="13">
    <source>
        <dbReference type="PROSITE" id="PS50262"/>
    </source>
</evidence>
<name>A0A1J1HRR9_9DIPT</name>
<comment type="similarity">
    <text evidence="2 10">Belongs to the G-protein coupled receptor 1 family.</text>
</comment>
<keyword evidence="9 10" id="KW-0807">Transducer</keyword>
<feature type="transmembrane region" description="Helical" evidence="12">
    <location>
        <begin position="6"/>
        <end position="28"/>
    </location>
</feature>
<keyword evidence="4 10" id="KW-0812">Transmembrane</keyword>
<organism evidence="14 15">
    <name type="scientific">Clunio marinus</name>
    <dbReference type="NCBI Taxonomy" id="568069"/>
    <lineage>
        <taxon>Eukaryota</taxon>
        <taxon>Metazoa</taxon>
        <taxon>Ecdysozoa</taxon>
        <taxon>Arthropoda</taxon>
        <taxon>Hexapoda</taxon>
        <taxon>Insecta</taxon>
        <taxon>Pterygota</taxon>
        <taxon>Neoptera</taxon>
        <taxon>Endopterygota</taxon>
        <taxon>Diptera</taxon>
        <taxon>Nematocera</taxon>
        <taxon>Chironomoidea</taxon>
        <taxon>Chironomidae</taxon>
        <taxon>Clunio</taxon>
    </lineage>
</organism>
<evidence type="ECO:0000256" key="8">
    <source>
        <dbReference type="ARBA" id="ARBA00023170"/>
    </source>
</evidence>
<keyword evidence="7 12" id="KW-0472">Membrane</keyword>
<keyword evidence="8 10" id="KW-0675">Receptor</keyword>
<dbReference type="Proteomes" id="UP000183832">
    <property type="component" value="Unassembled WGS sequence"/>
</dbReference>
<evidence type="ECO:0000313" key="15">
    <source>
        <dbReference type="Proteomes" id="UP000183832"/>
    </source>
</evidence>
<feature type="non-terminal residue" evidence="14">
    <location>
        <position position="1"/>
    </location>
</feature>
<evidence type="ECO:0000256" key="10">
    <source>
        <dbReference type="RuleBase" id="RU000688"/>
    </source>
</evidence>
<feature type="transmembrane region" description="Helical" evidence="12">
    <location>
        <begin position="75"/>
        <end position="97"/>
    </location>
</feature>
<dbReference type="PANTHER" id="PTHR24249">
    <property type="entry name" value="HISTAMINE RECEPTOR-RELATED G-PROTEIN COUPLED RECEPTOR"/>
    <property type="match status" value="1"/>
</dbReference>
<evidence type="ECO:0000256" key="6">
    <source>
        <dbReference type="ARBA" id="ARBA00023040"/>
    </source>
</evidence>
<dbReference type="InterPro" id="IPR017452">
    <property type="entry name" value="GPCR_Rhodpsn_7TM"/>
</dbReference>
<evidence type="ECO:0000256" key="2">
    <source>
        <dbReference type="ARBA" id="ARBA00010663"/>
    </source>
</evidence>
<dbReference type="PROSITE" id="PS00237">
    <property type="entry name" value="G_PROTEIN_RECEP_F1_1"/>
    <property type="match status" value="1"/>
</dbReference>
<reference evidence="14 15" key="1">
    <citation type="submission" date="2015-04" db="EMBL/GenBank/DDBJ databases">
        <authorList>
            <person name="Syromyatnikov M.Y."/>
            <person name="Popov V.N."/>
        </authorList>
    </citation>
    <scope>NUCLEOTIDE SEQUENCE [LARGE SCALE GENOMIC DNA]</scope>
</reference>
<evidence type="ECO:0000256" key="3">
    <source>
        <dbReference type="ARBA" id="ARBA00022475"/>
    </source>
</evidence>
<comment type="subcellular location">
    <subcellularLocation>
        <location evidence="1">Cell membrane</location>
        <topology evidence="1">Multi-pass membrane protein</topology>
    </subcellularLocation>
</comment>
<evidence type="ECO:0000256" key="5">
    <source>
        <dbReference type="ARBA" id="ARBA00022989"/>
    </source>
</evidence>
<keyword evidence="3" id="KW-1003">Cell membrane</keyword>
<dbReference type="FunFam" id="1.20.1070.10:FF:000325">
    <property type="entry name" value="Predicted protein"/>
    <property type="match status" value="1"/>
</dbReference>
<dbReference type="InterPro" id="IPR000276">
    <property type="entry name" value="GPCR_Rhodpsn"/>
</dbReference>
<evidence type="ECO:0000256" key="12">
    <source>
        <dbReference type="SAM" id="Phobius"/>
    </source>
</evidence>
<protein>
    <submittedName>
        <fullName evidence="14">CLUMA_CG004410, isoform A</fullName>
    </submittedName>
</protein>
<feature type="transmembrane region" description="Helical" evidence="12">
    <location>
        <begin position="117"/>
        <end position="139"/>
    </location>
</feature>
<feature type="region of interest" description="Disordered" evidence="11">
    <location>
        <begin position="535"/>
        <end position="563"/>
    </location>
</feature>
<keyword evidence="5 12" id="KW-1133">Transmembrane helix</keyword>
<dbReference type="Pfam" id="PF00001">
    <property type="entry name" value="7tm_1"/>
    <property type="match status" value="1"/>
</dbReference>
<feature type="transmembrane region" description="Helical" evidence="12">
    <location>
        <begin position="242"/>
        <end position="264"/>
    </location>
</feature>
<dbReference type="EMBL" id="CVRI01000020">
    <property type="protein sequence ID" value="CRK90717.1"/>
    <property type="molecule type" value="Genomic_DNA"/>
</dbReference>
<evidence type="ECO:0000256" key="7">
    <source>
        <dbReference type="ARBA" id="ARBA00023136"/>
    </source>
</evidence>
<dbReference type="OrthoDB" id="10042731at2759"/>
<dbReference type="CDD" id="cd14967">
    <property type="entry name" value="7tmA_amine_R-like"/>
    <property type="match status" value="1"/>
</dbReference>
<feature type="region of interest" description="Disordered" evidence="11">
    <location>
        <begin position="285"/>
        <end position="308"/>
    </location>
</feature>
<dbReference type="PANTHER" id="PTHR24249:SF414">
    <property type="entry name" value="LP14436P"/>
    <property type="match status" value="1"/>
</dbReference>
<dbReference type="Gene3D" id="1.20.1070.10">
    <property type="entry name" value="Rhodopsin 7-helix transmembrane proteins"/>
    <property type="match status" value="1"/>
</dbReference>
<feature type="compositionally biased region" description="Polar residues" evidence="11">
    <location>
        <begin position="535"/>
        <end position="551"/>
    </location>
</feature>
<dbReference type="PROSITE" id="PS50262">
    <property type="entry name" value="G_PROTEIN_RECEP_F1_2"/>
    <property type="match status" value="1"/>
</dbReference>
<sequence>FVIWAIIDGLLLVAILCGNILTILAVRFSRRLRSVISNHFVLSLAISDILVGLTLPYHLTFYLGSELGSSKHWCLLRFFFVIMACCVSIWNLIAIALDRYIAICYPLHYSRYMTRKIALCLMAFGWIVGLTIAAIPLIWNKWEHAQECEFDQIFYPWYMVGVITPVFSLVWLCMLFVYCRIWREASKQVKQLRTTGQQEGTSDWKSVQMVLLILGCFTICWLPYFIVACSQIYRIIESSSAVAYMAAFTLAMSNSAMNPLIYAWKNSNFRQAFCNLLKCKSPDTLEPSQSMRSNLHRKSSSAQHQDTISGAFPNYSTPPFMQRKIEPIHAMGITFEEDEDKISTHEGFETKVNRCNDMTNVSSNPPPPVTIKIESDMKNSIVISTTTLPTLQDDETLTTIITNGDTKTQNENDGKTVKTGNLIVNQLMENYGYDASDDDIKKFKENSLNINFCSTMNGQSKIKSRSANSIAITRSPNKSNSHGAIFDFSHSKYRMNEKVNDSNNDTNSEGKSVNKNLFPAFNFRRKYISKSFNTSKSTAQGLDKSNGSCDNSNRKSVELNYNA</sequence>
<dbReference type="SMART" id="SM01381">
    <property type="entry name" value="7TM_GPCR_Srsx"/>
    <property type="match status" value="1"/>
</dbReference>
<dbReference type="AlphaFoldDB" id="A0A1J1HRR9"/>
<dbReference type="PRINTS" id="PR00237">
    <property type="entry name" value="GPCRRHODOPSN"/>
</dbReference>
<feature type="transmembrane region" description="Helical" evidence="12">
    <location>
        <begin position="155"/>
        <end position="178"/>
    </location>
</feature>
<evidence type="ECO:0000256" key="1">
    <source>
        <dbReference type="ARBA" id="ARBA00004651"/>
    </source>
</evidence>
<evidence type="ECO:0000256" key="11">
    <source>
        <dbReference type="SAM" id="MobiDB-lite"/>
    </source>
</evidence>
<dbReference type="GO" id="GO:0004930">
    <property type="term" value="F:G protein-coupled receptor activity"/>
    <property type="evidence" value="ECO:0007669"/>
    <property type="project" value="UniProtKB-KW"/>
</dbReference>
<accession>A0A1J1HRR9</accession>
<dbReference type="GO" id="GO:0005886">
    <property type="term" value="C:plasma membrane"/>
    <property type="evidence" value="ECO:0007669"/>
    <property type="project" value="UniProtKB-SubCell"/>
</dbReference>
<feature type="transmembrane region" description="Helical" evidence="12">
    <location>
        <begin position="210"/>
        <end position="236"/>
    </location>
</feature>
<keyword evidence="6 10" id="KW-0297">G-protein coupled receptor</keyword>
<proteinExistence type="inferred from homology"/>
<dbReference type="STRING" id="568069.A0A1J1HRR9"/>
<keyword evidence="15" id="KW-1185">Reference proteome</keyword>
<gene>
    <name evidence="14" type="ORF">CLUMA_CG004410</name>
</gene>